<proteinExistence type="predicted"/>
<dbReference type="GO" id="GO:0046872">
    <property type="term" value="F:metal ion binding"/>
    <property type="evidence" value="ECO:0007669"/>
    <property type="project" value="InterPro"/>
</dbReference>
<dbReference type="PANTHER" id="PTHR11851:SF224">
    <property type="entry name" value="PROCESSING PROTEASE"/>
    <property type="match status" value="1"/>
</dbReference>
<dbReference type="Pfam" id="PF00675">
    <property type="entry name" value="Peptidase_M16"/>
    <property type="match status" value="1"/>
</dbReference>
<dbReference type="OrthoDB" id="9811314at2"/>
<feature type="domain" description="Peptidase M16 N-terminal" evidence="1">
    <location>
        <begin position="40"/>
        <end position="164"/>
    </location>
</feature>
<dbReference type="STRING" id="692418.SAMN04488029_2306"/>
<dbReference type="InterPro" id="IPR007863">
    <property type="entry name" value="Peptidase_M16_C"/>
</dbReference>
<accession>A0A1W2GED8</accession>
<evidence type="ECO:0000259" key="2">
    <source>
        <dbReference type="Pfam" id="PF05193"/>
    </source>
</evidence>
<feature type="domain" description="Peptidase M16 C-terminal" evidence="2">
    <location>
        <begin position="200"/>
        <end position="347"/>
    </location>
</feature>
<reference evidence="3 4" key="1">
    <citation type="submission" date="2017-04" db="EMBL/GenBank/DDBJ databases">
        <authorList>
            <person name="Afonso C.L."/>
            <person name="Miller P.J."/>
            <person name="Scott M.A."/>
            <person name="Spackman E."/>
            <person name="Goraichik I."/>
            <person name="Dimitrov K.M."/>
            <person name="Suarez D.L."/>
            <person name="Swayne D.E."/>
        </authorList>
    </citation>
    <scope>NUCLEOTIDE SEQUENCE [LARGE SCALE GENOMIC DNA]</scope>
    <source>
        <strain evidence="3 4">DSM 26133</strain>
    </source>
</reference>
<name>A0A1W2GED8_REIFA</name>
<evidence type="ECO:0000313" key="4">
    <source>
        <dbReference type="Proteomes" id="UP000192472"/>
    </source>
</evidence>
<evidence type="ECO:0000313" key="3">
    <source>
        <dbReference type="EMBL" id="SMD35043.1"/>
    </source>
</evidence>
<dbReference type="Pfam" id="PF05193">
    <property type="entry name" value="Peptidase_M16_C"/>
    <property type="match status" value="1"/>
</dbReference>
<organism evidence="3 4">
    <name type="scientific">Reichenbachiella faecimaris</name>
    <dbReference type="NCBI Taxonomy" id="692418"/>
    <lineage>
        <taxon>Bacteria</taxon>
        <taxon>Pseudomonadati</taxon>
        <taxon>Bacteroidota</taxon>
        <taxon>Cytophagia</taxon>
        <taxon>Cytophagales</taxon>
        <taxon>Reichenbachiellaceae</taxon>
        <taxon>Reichenbachiella</taxon>
    </lineage>
</organism>
<sequence length="422" mass="47741">MLDRTIAPTAGEIIFSGLTQVNQHASAADIDIFWLNAGDQPVVKIELVFESGIWYESKKSVSWLTAKMLAEGTKNKSARQVTEGFEKLGAFLEINPGFDDVSFTVYGLKRNFGQVVSLLNEIINEPTFPEQEFGILKSNRKDQIALNDNKSNLFASKKLREAIYGASFAYGQALSTDDIENIQLVDIKKYYAERLFHQPKIYLSGQVDEQLLNSLESQLTFPPTQAFYGKEIKFQSVDRDIYVKKEGSMQSSIRMAWLIPDKTRGDYFNYQISNSLLGGYFGSRLMKNIREEKGYTYGISSYPIHLKHSSFGMISADVVAEHTKDTFSEIKTEIDKLLNKSIPSEEIVVLTNYLSGSFLASIGTPFHVMEKFKKVQEVGLDASYYDRYFDALRNIDEQTIKSSIEKHFNTADAYTTIVGLNQ</sequence>
<dbReference type="AlphaFoldDB" id="A0A1W2GED8"/>
<dbReference type="InterPro" id="IPR011249">
    <property type="entry name" value="Metalloenz_LuxS/M16"/>
</dbReference>
<protein>
    <submittedName>
        <fullName evidence="3">Predicted Zn-dependent peptidase</fullName>
    </submittedName>
</protein>
<gene>
    <name evidence="3" type="ORF">SAMN04488029_2306</name>
</gene>
<evidence type="ECO:0000259" key="1">
    <source>
        <dbReference type="Pfam" id="PF00675"/>
    </source>
</evidence>
<keyword evidence="4" id="KW-1185">Reference proteome</keyword>
<dbReference type="RefSeq" id="WP_084372962.1">
    <property type="nucleotide sequence ID" value="NZ_FWYF01000002.1"/>
</dbReference>
<dbReference type="EMBL" id="FWYF01000002">
    <property type="protein sequence ID" value="SMD35043.1"/>
    <property type="molecule type" value="Genomic_DNA"/>
</dbReference>
<dbReference type="PANTHER" id="PTHR11851">
    <property type="entry name" value="METALLOPROTEASE"/>
    <property type="match status" value="1"/>
</dbReference>
<dbReference type="SUPFAM" id="SSF63411">
    <property type="entry name" value="LuxS/MPP-like metallohydrolase"/>
    <property type="match status" value="2"/>
</dbReference>
<dbReference type="Proteomes" id="UP000192472">
    <property type="component" value="Unassembled WGS sequence"/>
</dbReference>
<dbReference type="InterPro" id="IPR050361">
    <property type="entry name" value="MPP/UQCRC_Complex"/>
</dbReference>
<dbReference type="Gene3D" id="3.30.830.10">
    <property type="entry name" value="Metalloenzyme, LuxS/M16 peptidase-like"/>
    <property type="match status" value="2"/>
</dbReference>
<dbReference type="InterPro" id="IPR011765">
    <property type="entry name" value="Pept_M16_N"/>
</dbReference>